<sequence length="229" mass="25346">MSEAEKLAEVMGREAKRLRLEAGLTLEDVARDARLRGLKWSTARVVEFENGKIPLALGTLLIVCESLGWSKSMTRRPVKLSDLVPLSGSVQLNADFSTDAAVVKGILEGQEVQLYGPEEVQEMEQRHGEAMDIVVAAQDLAPKNSSMLMMRIEQEHGLAEKRLAKSLGINSAELVACEAYLWKRSMSAERAQRAEDNASAQKLGRITRELKAEIKDHFESIRGSRNGND</sequence>
<dbReference type="EMBL" id="QJVC01000004">
    <property type="protein sequence ID" value="PYI38916.1"/>
    <property type="molecule type" value="Genomic_DNA"/>
</dbReference>
<evidence type="ECO:0000313" key="2">
    <source>
        <dbReference type="Proteomes" id="UP000247980"/>
    </source>
</evidence>
<gene>
    <name evidence="1" type="ORF">CVS30_06260</name>
</gene>
<dbReference type="Gene3D" id="1.10.260.40">
    <property type="entry name" value="lambda repressor-like DNA-binding domains"/>
    <property type="match status" value="1"/>
</dbReference>
<dbReference type="OrthoDB" id="5117551at2"/>
<dbReference type="CDD" id="cd00093">
    <property type="entry name" value="HTH_XRE"/>
    <property type="match status" value="1"/>
</dbReference>
<protein>
    <submittedName>
        <fullName evidence="1">Uncharacterized protein</fullName>
    </submittedName>
</protein>
<keyword evidence="2" id="KW-1185">Reference proteome</keyword>
<dbReference type="InterPro" id="IPR010982">
    <property type="entry name" value="Lambda_DNA-bd_dom_sf"/>
</dbReference>
<proteinExistence type="predicted"/>
<organism evidence="1 2">
    <name type="scientific">Arthrobacter psychrolactophilus</name>
    <dbReference type="NCBI Taxonomy" id="92442"/>
    <lineage>
        <taxon>Bacteria</taxon>
        <taxon>Bacillati</taxon>
        <taxon>Actinomycetota</taxon>
        <taxon>Actinomycetes</taxon>
        <taxon>Micrococcales</taxon>
        <taxon>Micrococcaceae</taxon>
        <taxon>Arthrobacter</taxon>
    </lineage>
</organism>
<dbReference type="Proteomes" id="UP000247980">
    <property type="component" value="Unassembled WGS sequence"/>
</dbReference>
<dbReference type="Pfam" id="PF13560">
    <property type="entry name" value="HTH_31"/>
    <property type="match status" value="1"/>
</dbReference>
<dbReference type="GO" id="GO:0003677">
    <property type="term" value="F:DNA binding"/>
    <property type="evidence" value="ECO:0007669"/>
    <property type="project" value="InterPro"/>
</dbReference>
<accession>A0A2V5JLX6</accession>
<evidence type="ECO:0000313" key="1">
    <source>
        <dbReference type="EMBL" id="PYI38916.1"/>
    </source>
</evidence>
<dbReference type="RefSeq" id="WP_110484479.1">
    <property type="nucleotide sequence ID" value="NZ_QJVC01000004.1"/>
</dbReference>
<dbReference type="SUPFAM" id="SSF47413">
    <property type="entry name" value="lambda repressor-like DNA-binding domains"/>
    <property type="match status" value="1"/>
</dbReference>
<dbReference type="AlphaFoldDB" id="A0A2V5JLX6"/>
<comment type="caution">
    <text evidence="1">The sequence shown here is derived from an EMBL/GenBank/DDBJ whole genome shotgun (WGS) entry which is preliminary data.</text>
</comment>
<reference evidence="1 2" key="1">
    <citation type="submission" date="2018-05" db="EMBL/GenBank/DDBJ databases">
        <title>Genetic diversity of glacier-inhabiting Cryobacterium bacteria in China and description of Cryobacterium mengkeensis sp. nov. and Arthrobacter glacialis sp. nov.</title>
        <authorList>
            <person name="Liu Q."/>
            <person name="Xin Y.-H."/>
        </authorList>
    </citation>
    <scope>NUCLEOTIDE SEQUENCE [LARGE SCALE GENOMIC DNA]</scope>
    <source>
        <strain evidence="1 2">B7</strain>
    </source>
</reference>
<dbReference type="InterPro" id="IPR001387">
    <property type="entry name" value="Cro/C1-type_HTH"/>
</dbReference>
<name>A0A2V5JLX6_9MICC</name>